<proteinExistence type="predicted"/>
<sequence length="159" mass="19189">MWRSTSRWKRRCTRRAVSTRMPKSMRTACTPRQMGAMARMTPLARMRTPRMWLRGRLILTSMRQTRLAARAKTLQKPPPTPGTRELELIPRETLDRRQKRRMRLRLRLRLRQIMIHRAISSVIKRRYKLHLKWKPLFNLIPLMDSQRPPWIPAQKKSVC</sequence>
<evidence type="ECO:0000313" key="2">
    <source>
        <dbReference type="Proteomes" id="UP000012073"/>
    </source>
</evidence>
<keyword evidence="2" id="KW-1185">Reference proteome</keyword>
<protein>
    <submittedName>
        <fullName evidence="1">Uncharacterized protein</fullName>
    </submittedName>
</protein>
<gene>
    <name evidence="1" type="ORF">CHC_T00007616001</name>
</gene>
<reference evidence="2" key="1">
    <citation type="journal article" date="2013" name="Proc. Natl. Acad. Sci. U.S.A.">
        <title>Genome structure and metabolic features in the red seaweed Chondrus crispus shed light on evolution of the Archaeplastida.</title>
        <authorList>
            <person name="Collen J."/>
            <person name="Porcel B."/>
            <person name="Carre W."/>
            <person name="Ball S.G."/>
            <person name="Chaparro C."/>
            <person name="Tonon T."/>
            <person name="Barbeyron T."/>
            <person name="Michel G."/>
            <person name="Noel B."/>
            <person name="Valentin K."/>
            <person name="Elias M."/>
            <person name="Artiguenave F."/>
            <person name="Arun A."/>
            <person name="Aury J.M."/>
            <person name="Barbosa-Neto J.F."/>
            <person name="Bothwell J.H."/>
            <person name="Bouget F.Y."/>
            <person name="Brillet L."/>
            <person name="Cabello-Hurtado F."/>
            <person name="Capella-Gutierrez S."/>
            <person name="Charrier B."/>
            <person name="Cladiere L."/>
            <person name="Cock J.M."/>
            <person name="Coelho S.M."/>
            <person name="Colleoni C."/>
            <person name="Czjzek M."/>
            <person name="Da Silva C."/>
            <person name="Delage L."/>
            <person name="Denoeud F."/>
            <person name="Deschamps P."/>
            <person name="Dittami S.M."/>
            <person name="Gabaldon T."/>
            <person name="Gachon C.M."/>
            <person name="Groisillier A."/>
            <person name="Herve C."/>
            <person name="Jabbari K."/>
            <person name="Katinka M."/>
            <person name="Kloareg B."/>
            <person name="Kowalczyk N."/>
            <person name="Labadie K."/>
            <person name="Leblanc C."/>
            <person name="Lopez P.J."/>
            <person name="McLachlan D.H."/>
            <person name="Meslet-Cladiere L."/>
            <person name="Moustafa A."/>
            <person name="Nehr Z."/>
            <person name="Nyvall Collen P."/>
            <person name="Panaud O."/>
            <person name="Partensky F."/>
            <person name="Poulain J."/>
            <person name="Rensing S.A."/>
            <person name="Rousvoal S."/>
            <person name="Samson G."/>
            <person name="Symeonidi A."/>
            <person name="Weissenbach J."/>
            <person name="Zambounis A."/>
            <person name="Wincker P."/>
            <person name="Boyen C."/>
        </authorList>
    </citation>
    <scope>NUCLEOTIDE SEQUENCE [LARGE SCALE GENOMIC DNA]</scope>
    <source>
        <strain evidence="2">cv. Stackhouse</strain>
    </source>
</reference>
<dbReference type="Gramene" id="CDF32237">
    <property type="protein sequence ID" value="CDF32237"/>
    <property type="gene ID" value="CHC_T00007616001"/>
</dbReference>
<accession>R7Q0Q9</accession>
<dbReference type="EMBL" id="HG001460">
    <property type="protein sequence ID" value="CDF32237.1"/>
    <property type="molecule type" value="Genomic_DNA"/>
</dbReference>
<organism evidence="1 2">
    <name type="scientific">Chondrus crispus</name>
    <name type="common">Carrageen Irish moss</name>
    <name type="synonym">Polymorpha crispa</name>
    <dbReference type="NCBI Taxonomy" id="2769"/>
    <lineage>
        <taxon>Eukaryota</taxon>
        <taxon>Rhodophyta</taxon>
        <taxon>Florideophyceae</taxon>
        <taxon>Rhodymeniophycidae</taxon>
        <taxon>Gigartinales</taxon>
        <taxon>Gigartinaceae</taxon>
        <taxon>Chondrus</taxon>
    </lineage>
</organism>
<dbReference type="KEGG" id="ccp:CHC_T00007616001"/>
<evidence type="ECO:0000313" key="1">
    <source>
        <dbReference type="EMBL" id="CDF32237.1"/>
    </source>
</evidence>
<dbReference type="RefSeq" id="XP_005711902.1">
    <property type="nucleotide sequence ID" value="XM_005711845.1"/>
</dbReference>
<dbReference type="AlphaFoldDB" id="R7Q0Q9"/>
<dbReference type="GeneID" id="17319611"/>
<name>R7Q0Q9_CHOCR</name>
<dbReference type="Proteomes" id="UP000012073">
    <property type="component" value="Unassembled WGS sequence"/>
</dbReference>